<dbReference type="OrthoDB" id="4367206at2759"/>
<protein>
    <recommendedName>
        <fullName evidence="2">SRR1-like domain-containing protein</fullName>
    </recommendedName>
</protein>
<dbReference type="Proteomes" id="UP000191408">
    <property type="component" value="Unassembled WGS sequence"/>
</dbReference>
<dbReference type="InterPro" id="IPR012942">
    <property type="entry name" value="SRR1-like"/>
</dbReference>
<name>A0A1V6NHZ6_PENPO</name>
<keyword evidence="4" id="KW-1185">Reference proteome</keyword>
<dbReference type="AlphaFoldDB" id="A0A1V6NHZ6"/>
<evidence type="ECO:0000256" key="1">
    <source>
        <dbReference type="SAM" id="MobiDB-lite"/>
    </source>
</evidence>
<dbReference type="Pfam" id="PF07985">
    <property type="entry name" value="SRR1"/>
    <property type="match status" value="1"/>
</dbReference>
<evidence type="ECO:0000259" key="2">
    <source>
        <dbReference type="Pfam" id="PF07985"/>
    </source>
</evidence>
<comment type="caution">
    <text evidence="3">The sequence shown here is derived from an EMBL/GenBank/DDBJ whole genome shotgun (WGS) entry which is preliminary data.</text>
</comment>
<feature type="region of interest" description="Disordered" evidence="1">
    <location>
        <begin position="1"/>
        <end position="27"/>
    </location>
</feature>
<feature type="domain" description="SRR1-like" evidence="2">
    <location>
        <begin position="193"/>
        <end position="316"/>
    </location>
</feature>
<sequence>MTAVRSEFLNWEPRPDTDSSNTSTGLVNPREQLTTKKAQAIELVKQRLESGQPFFTKEALQELGEQLKSQRTKGAKVTVRSLTGMIFEGVVDLGHRFPSTTLADPIEREYINLDIAIDYSHAGRLIADLATYGDDNDIPVSDLTPLRVTHEVYLFGKEEEIWDRKLAGHAFVKARQAWEKSQNCKKFEAILSKVTGHKINNILGLACGSLSRPGRPQSAFQHALLITAKNWLRKKGLTDKTLSCYMQDPEYTSVDREILDGFGFQTVDDPEGFLKVDEQSIVLSIAPNVPVKHIIADIARPAIVIWFQVKETDTAMLDPDSSRVRKMMEGYIEEELESDGDRDVSVYIRNTENESPFKGITR</sequence>
<feature type="compositionally biased region" description="Polar residues" evidence="1">
    <location>
        <begin position="18"/>
        <end position="27"/>
    </location>
</feature>
<accession>A0A1V6NHZ6</accession>
<gene>
    <name evidence="3" type="ORF">PENPOL_c008G05178</name>
</gene>
<proteinExistence type="predicted"/>
<dbReference type="PANTHER" id="PTHR42080:SF3">
    <property type="entry name" value="SRR1-LIKE DOMAIN-CONTAINING PROTEIN"/>
    <property type="match status" value="1"/>
</dbReference>
<organism evidence="3 4">
    <name type="scientific">Penicillium polonicum</name>
    <dbReference type="NCBI Taxonomy" id="60169"/>
    <lineage>
        <taxon>Eukaryota</taxon>
        <taxon>Fungi</taxon>
        <taxon>Dikarya</taxon>
        <taxon>Ascomycota</taxon>
        <taxon>Pezizomycotina</taxon>
        <taxon>Eurotiomycetes</taxon>
        <taxon>Eurotiomycetidae</taxon>
        <taxon>Eurotiales</taxon>
        <taxon>Aspergillaceae</taxon>
        <taxon>Penicillium</taxon>
    </lineage>
</organism>
<dbReference type="EMBL" id="MDYM01000008">
    <property type="protein sequence ID" value="OQD64323.1"/>
    <property type="molecule type" value="Genomic_DNA"/>
</dbReference>
<dbReference type="PANTHER" id="PTHR42080">
    <property type="entry name" value="SRR1 DOMAIN-CONTAINING PROTEIN"/>
    <property type="match status" value="1"/>
</dbReference>
<evidence type="ECO:0000313" key="4">
    <source>
        <dbReference type="Proteomes" id="UP000191408"/>
    </source>
</evidence>
<reference evidence="4" key="1">
    <citation type="journal article" date="2017" name="Nat. Microbiol.">
        <title>Global analysis of biosynthetic gene clusters reveals vast potential of secondary metabolite production in Penicillium species.</title>
        <authorList>
            <person name="Nielsen J.C."/>
            <person name="Grijseels S."/>
            <person name="Prigent S."/>
            <person name="Ji B."/>
            <person name="Dainat J."/>
            <person name="Nielsen K.F."/>
            <person name="Frisvad J.C."/>
            <person name="Workman M."/>
            <person name="Nielsen J."/>
        </authorList>
    </citation>
    <scope>NUCLEOTIDE SEQUENCE [LARGE SCALE GENOMIC DNA]</scope>
    <source>
        <strain evidence="4">IBT 4502</strain>
    </source>
</reference>
<evidence type="ECO:0000313" key="3">
    <source>
        <dbReference type="EMBL" id="OQD64323.1"/>
    </source>
</evidence>